<protein>
    <submittedName>
        <fullName evidence="1">Uncharacterized protein</fullName>
    </submittedName>
</protein>
<dbReference type="AlphaFoldDB" id="A0A0C3DNV3"/>
<proteinExistence type="predicted"/>
<dbReference type="HOGENOM" id="CLU_001324_7_1_1"/>
<feature type="non-terminal residue" evidence="1">
    <location>
        <position position="1"/>
    </location>
</feature>
<keyword evidence="2" id="KW-1185">Reference proteome</keyword>
<dbReference type="EMBL" id="KN822097">
    <property type="protein sequence ID" value="KIM57681.1"/>
    <property type="molecule type" value="Genomic_DNA"/>
</dbReference>
<dbReference type="OrthoDB" id="2986975at2759"/>
<dbReference type="InParanoid" id="A0A0C3DNV3"/>
<reference evidence="1 2" key="1">
    <citation type="submission" date="2014-04" db="EMBL/GenBank/DDBJ databases">
        <authorList>
            <consortium name="DOE Joint Genome Institute"/>
            <person name="Kuo A."/>
            <person name="Kohler A."/>
            <person name="Nagy L.G."/>
            <person name="Floudas D."/>
            <person name="Copeland A."/>
            <person name="Barry K.W."/>
            <person name="Cichocki N."/>
            <person name="Veneault-Fourrey C."/>
            <person name="LaButti K."/>
            <person name="Lindquist E.A."/>
            <person name="Lipzen A."/>
            <person name="Lundell T."/>
            <person name="Morin E."/>
            <person name="Murat C."/>
            <person name="Sun H."/>
            <person name="Tunlid A."/>
            <person name="Henrissat B."/>
            <person name="Grigoriev I.V."/>
            <person name="Hibbett D.S."/>
            <person name="Martin F."/>
            <person name="Nordberg H.P."/>
            <person name="Cantor M.N."/>
            <person name="Hua S.X."/>
        </authorList>
    </citation>
    <scope>NUCLEOTIDE SEQUENCE [LARGE SCALE GENOMIC DNA]</scope>
    <source>
        <strain evidence="1 2">Foug A</strain>
    </source>
</reference>
<evidence type="ECO:0000313" key="1">
    <source>
        <dbReference type="EMBL" id="KIM57681.1"/>
    </source>
</evidence>
<reference evidence="2" key="2">
    <citation type="submission" date="2015-01" db="EMBL/GenBank/DDBJ databases">
        <title>Evolutionary Origins and Diversification of the Mycorrhizal Mutualists.</title>
        <authorList>
            <consortium name="DOE Joint Genome Institute"/>
            <consortium name="Mycorrhizal Genomics Consortium"/>
            <person name="Kohler A."/>
            <person name="Kuo A."/>
            <person name="Nagy L.G."/>
            <person name="Floudas D."/>
            <person name="Copeland A."/>
            <person name="Barry K.W."/>
            <person name="Cichocki N."/>
            <person name="Veneault-Fourrey C."/>
            <person name="LaButti K."/>
            <person name="Lindquist E.A."/>
            <person name="Lipzen A."/>
            <person name="Lundell T."/>
            <person name="Morin E."/>
            <person name="Murat C."/>
            <person name="Riley R."/>
            <person name="Ohm R."/>
            <person name="Sun H."/>
            <person name="Tunlid A."/>
            <person name="Henrissat B."/>
            <person name="Grigoriev I.V."/>
            <person name="Hibbett D.S."/>
            <person name="Martin F."/>
        </authorList>
    </citation>
    <scope>NUCLEOTIDE SEQUENCE [LARGE SCALE GENOMIC DNA]</scope>
    <source>
        <strain evidence="2">Foug A</strain>
    </source>
</reference>
<sequence length="116" mass="12834">ERVGLADEVEIAIGMEVMVTFNVSTDLDVANGVCGHIVDIILDARESNNASMTQVKFLEYPPVYILVRMIRTKANMLDGLEARLPITPAYTFTDYRSQAQTIDHCIIHLATPPLGN</sequence>
<organism evidence="1 2">
    <name type="scientific">Scleroderma citrinum Foug A</name>
    <dbReference type="NCBI Taxonomy" id="1036808"/>
    <lineage>
        <taxon>Eukaryota</taxon>
        <taxon>Fungi</taxon>
        <taxon>Dikarya</taxon>
        <taxon>Basidiomycota</taxon>
        <taxon>Agaricomycotina</taxon>
        <taxon>Agaricomycetes</taxon>
        <taxon>Agaricomycetidae</taxon>
        <taxon>Boletales</taxon>
        <taxon>Sclerodermatineae</taxon>
        <taxon>Sclerodermataceae</taxon>
        <taxon>Scleroderma</taxon>
    </lineage>
</organism>
<name>A0A0C3DNV3_9AGAM</name>
<accession>A0A0C3DNV3</accession>
<evidence type="ECO:0000313" key="2">
    <source>
        <dbReference type="Proteomes" id="UP000053989"/>
    </source>
</evidence>
<gene>
    <name evidence="1" type="ORF">SCLCIDRAFT_129844</name>
</gene>
<dbReference type="Proteomes" id="UP000053989">
    <property type="component" value="Unassembled WGS sequence"/>
</dbReference>